<dbReference type="Pfam" id="PF03208">
    <property type="entry name" value="PRA1"/>
    <property type="match status" value="1"/>
</dbReference>
<feature type="compositionally biased region" description="Pro residues" evidence="9">
    <location>
        <begin position="299"/>
        <end position="317"/>
    </location>
</feature>
<evidence type="ECO:0000256" key="2">
    <source>
        <dbReference type="ARBA" id="ARBA00004234"/>
    </source>
</evidence>
<proteinExistence type="inferred from homology"/>
<feature type="transmembrane region" description="Helical" evidence="10">
    <location>
        <begin position="80"/>
        <end position="113"/>
    </location>
</feature>
<evidence type="ECO:0000256" key="9">
    <source>
        <dbReference type="SAM" id="MobiDB-lite"/>
    </source>
</evidence>
<evidence type="ECO:0000256" key="5">
    <source>
        <dbReference type="ARBA" id="ARBA00022989"/>
    </source>
</evidence>
<keyword evidence="5 10" id="KW-1133">Transmembrane helix</keyword>
<dbReference type="PANTHER" id="PTHR19317:SF0">
    <property type="entry name" value="PRENYLATED RAB ACCEPTOR PROTEIN 1"/>
    <property type="match status" value="1"/>
</dbReference>
<feature type="compositionally biased region" description="Basic residues" evidence="9">
    <location>
        <begin position="318"/>
        <end position="327"/>
    </location>
</feature>
<name>A0A8U7NBS1_CORMO</name>
<evidence type="ECO:0000313" key="12">
    <source>
        <dbReference type="Proteomes" id="UP000694553"/>
    </source>
</evidence>
<gene>
    <name evidence="11" type="primary">RABAC1</name>
</gene>
<dbReference type="PRINTS" id="PR01217">
    <property type="entry name" value="PRICHEXTENSN"/>
</dbReference>
<dbReference type="AlphaFoldDB" id="A0A8U7NBS1"/>
<evidence type="ECO:0000256" key="3">
    <source>
        <dbReference type="ARBA" id="ARBA00006483"/>
    </source>
</evidence>
<comment type="subcellular location">
    <subcellularLocation>
        <location evidence="2">Cytoplasmic vesicle</location>
        <location evidence="2">Secretory vesicle</location>
        <location evidence="2">Synaptic vesicle</location>
    </subcellularLocation>
    <subcellularLocation>
        <location evidence="1">Membrane</location>
        <topology evidence="1">Multi-pass membrane protein</topology>
    </subcellularLocation>
</comment>
<evidence type="ECO:0000256" key="8">
    <source>
        <dbReference type="ARBA" id="ARBA00043113"/>
    </source>
</evidence>
<protein>
    <recommendedName>
        <fullName evidence="7">Prenylated Rab acceptor protein 1</fullName>
    </recommendedName>
    <alternativeName>
        <fullName evidence="8">PRA1 family protein 1</fullName>
    </alternativeName>
</protein>
<reference evidence="11" key="3">
    <citation type="submission" date="2025-09" db="UniProtKB">
        <authorList>
            <consortium name="Ensembl"/>
        </authorList>
    </citation>
    <scope>IDENTIFICATION</scope>
</reference>
<sequence length="378" mass="41350">MAEAKPPPQELPLDPGSDPRAALGRLSPPGWARAWLEARRAGLRPWGSFLDQRRFGVPRDLGELLRRLGHNAERFQSNYLLLFLGLVLYCLVTSPLLLVAVGVFVGAAIAVRLRAREAPLVLLGRELTPAHQLGVAGGVSLPLFWLAGAGAAVFWVLGETPETPPQKNPDPKIPPGTPKIAPHPLPPLFPPRAGGAGFGVPQISGSPLTPPFPPPQEPPWCFWGRTRLFGSWSPPRPPSCRWSLCDSPPRIIWDPKIHPKISPGPPKFPHKKSRPPKYPRDPQNSPTKNPDPKNIPGTPKIPPQKIPTPKISPGPPKFPHKKSRPPKYPRDPQNSPTKNPDPKNIPQFPPPQSFPPYLGSSPQNLGVWDPPQYNKGVT</sequence>
<keyword evidence="6 10" id="KW-0472">Membrane</keyword>
<dbReference type="GO" id="GO:0016020">
    <property type="term" value="C:membrane"/>
    <property type="evidence" value="ECO:0007669"/>
    <property type="project" value="UniProtKB-SubCell"/>
</dbReference>
<accession>A0A8U7NBS1</accession>
<dbReference type="Proteomes" id="UP000694553">
    <property type="component" value="Unassembled WGS sequence"/>
</dbReference>
<evidence type="ECO:0000256" key="1">
    <source>
        <dbReference type="ARBA" id="ARBA00004141"/>
    </source>
</evidence>
<dbReference type="PANTHER" id="PTHR19317">
    <property type="entry name" value="PRENYLATED RAB ACCEPTOR 1-RELATED"/>
    <property type="match status" value="1"/>
</dbReference>
<dbReference type="InterPro" id="IPR004895">
    <property type="entry name" value="Prenylated_rab_accept_PRA1"/>
</dbReference>
<feature type="transmembrane region" description="Helical" evidence="10">
    <location>
        <begin position="133"/>
        <end position="157"/>
    </location>
</feature>
<reference evidence="11" key="2">
    <citation type="submission" date="2025-08" db="UniProtKB">
        <authorList>
            <consortium name="Ensembl"/>
        </authorList>
    </citation>
    <scope>IDENTIFICATION</scope>
</reference>
<evidence type="ECO:0000256" key="4">
    <source>
        <dbReference type="ARBA" id="ARBA00022692"/>
    </source>
</evidence>
<feature type="region of interest" description="Disordered" evidence="9">
    <location>
        <begin position="255"/>
        <end position="378"/>
    </location>
</feature>
<dbReference type="Ensembl" id="ENSCMUT00000033682.1">
    <property type="protein sequence ID" value="ENSCMUP00000034872.1"/>
    <property type="gene ID" value="ENSCMUG00000020024.1"/>
</dbReference>
<organism evidence="11 12">
    <name type="scientific">Corvus moneduloides</name>
    <name type="common">New Caledonian crow</name>
    <dbReference type="NCBI Taxonomy" id="1196302"/>
    <lineage>
        <taxon>Eukaryota</taxon>
        <taxon>Metazoa</taxon>
        <taxon>Chordata</taxon>
        <taxon>Craniata</taxon>
        <taxon>Vertebrata</taxon>
        <taxon>Euteleostomi</taxon>
        <taxon>Archelosauria</taxon>
        <taxon>Archosauria</taxon>
        <taxon>Dinosauria</taxon>
        <taxon>Saurischia</taxon>
        <taxon>Theropoda</taxon>
        <taxon>Coelurosauria</taxon>
        <taxon>Aves</taxon>
        <taxon>Neognathae</taxon>
        <taxon>Neoaves</taxon>
        <taxon>Telluraves</taxon>
        <taxon>Australaves</taxon>
        <taxon>Passeriformes</taxon>
        <taxon>Corvoidea</taxon>
        <taxon>Corvidae</taxon>
        <taxon>Corvus</taxon>
    </lineage>
</organism>
<comment type="similarity">
    <text evidence="3">Belongs to the PRA1 family.</text>
</comment>
<dbReference type="GO" id="GO:0005794">
    <property type="term" value="C:Golgi apparatus"/>
    <property type="evidence" value="ECO:0007669"/>
    <property type="project" value="TreeGrafter"/>
</dbReference>
<dbReference type="GO" id="GO:0008021">
    <property type="term" value="C:synaptic vesicle"/>
    <property type="evidence" value="ECO:0007669"/>
    <property type="project" value="UniProtKB-SubCell"/>
</dbReference>
<feature type="compositionally biased region" description="Basic residues" evidence="9">
    <location>
        <begin position="268"/>
        <end position="277"/>
    </location>
</feature>
<keyword evidence="12" id="KW-1185">Reference proteome</keyword>
<reference evidence="12" key="1">
    <citation type="submission" date="2019-10" db="EMBL/GenBank/DDBJ databases">
        <title>Corvus moneduloides (New Caledonian crow) genome, bCorMon1, primary haplotype.</title>
        <authorList>
            <person name="Rutz C."/>
            <person name="Fungtammasan C."/>
            <person name="Mountcastle J."/>
            <person name="Formenti G."/>
            <person name="Chow W."/>
            <person name="Howe K."/>
            <person name="Steele M.P."/>
            <person name="Fernandes J."/>
            <person name="Gilbert M.T.P."/>
            <person name="Fedrigo O."/>
            <person name="Jarvis E.D."/>
            <person name="Gemmell N."/>
        </authorList>
    </citation>
    <scope>NUCLEOTIDE SEQUENCE [LARGE SCALE GENOMIC DNA]</scope>
</reference>
<keyword evidence="4 10" id="KW-0812">Transmembrane</keyword>
<evidence type="ECO:0000256" key="6">
    <source>
        <dbReference type="ARBA" id="ARBA00023136"/>
    </source>
</evidence>
<evidence type="ECO:0000313" key="11">
    <source>
        <dbReference type="Ensembl" id="ENSCMUP00000034872.1"/>
    </source>
</evidence>
<evidence type="ECO:0000256" key="7">
    <source>
        <dbReference type="ARBA" id="ARBA00039293"/>
    </source>
</evidence>
<evidence type="ECO:0000256" key="10">
    <source>
        <dbReference type="SAM" id="Phobius"/>
    </source>
</evidence>